<feature type="domain" description="C2H2-type" evidence="13">
    <location>
        <begin position="118"/>
        <end position="145"/>
    </location>
</feature>
<dbReference type="Gene3D" id="3.30.160.60">
    <property type="entry name" value="Classic Zinc Finger"/>
    <property type="match status" value="4"/>
</dbReference>
<keyword evidence="6" id="KW-0862">Zinc</keyword>
<dbReference type="PANTHER" id="PTHR45925">
    <property type="entry name" value="ZINC FINGER PROTEIN"/>
    <property type="match status" value="1"/>
</dbReference>
<evidence type="ECO:0000313" key="15">
    <source>
        <dbReference type="Proteomes" id="UP000770717"/>
    </source>
</evidence>
<evidence type="ECO:0000256" key="1">
    <source>
        <dbReference type="ARBA" id="ARBA00004123"/>
    </source>
</evidence>
<evidence type="ECO:0000256" key="10">
    <source>
        <dbReference type="ARBA" id="ARBA00023242"/>
    </source>
</evidence>
<evidence type="ECO:0000256" key="5">
    <source>
        <dbReference type="ARBA" id="ARBA00022771"/>
    </source>
</evidence>
<keyword evidence="7" id="KW-0805">Transcription regulation</keyword>
<dbReference type="OrthoDB" id="8953863at2759"/>
<keyword evidence="8" id="KW-0238">DNA-binding</keyword>
<dbReference type="PROSITE" id="PS00028">
    <property type="entry name" value="ZINC_FINGER_C2H2_1"/>
    <property type="match status" value="6"/>
</dbReference>
<feature type="compositionally biased region" description="Polar residues" evidence="12">
    <location>
        <begin position="367"/>
        <end position="376"/>
    </location>
</feature>
<feature type="domain" description="C2H2-type" evidence="13">
    <location>
        <begin position="517"/>
        <end position="544"/>
    </location>
</feature>
<evidence type="ECO:0000256" key="12">
    <source>
        <dbReference type="SAM" id="MobiDB-lite"/>
    </source>
</evidence>
<feature type="region of interest" description="Disordered" evidence="12">
    <location>
        <begin position="562"/>
        <end position="673"/>
    </location>
</feature>
<feature type="domain" description="C2H2-type" evidence="13">
    <location>
        <begin position="204"/>
        <end position="226"/>
    </location>
</feature>
<feature type="domain" description="C2H2-type" evidence="13">
    <location>
        <begin position="489"/>
        <end position="516"/>
    </location>
</feature>
<feature type="compositionally biased region" description="Basic and acidic residues" evidence="12">
    <location>
        <begin position="424"/>
        <end position="437"/>
    </location>
</feature>
<feature type="compositionally biased region" description="Polar residues" evidence="12">
    <location>
        <begin position="849"/>
        <end position="864"/>
    </location>
</feature>
<evidence type="ECO:0000256" key="3">
    <source>
        <dbReference type="ARBA" id="ARBA00022723"/>
    </source>
</evidence>
<dbReference type="InterPro" id="IPR036236">
    <property type="entry name" value="Znf_C2H2_sf"/>
</dbReference>
<feature type="region of interest" description="Disordered" evidence="12">
    <location>
        <begin position="843"/>
        <end position="866"/>
    </location>
</feature>
<feature type="compositionally biased region" description="Basic and acidic residues" evidence="12">
    <location>
        <begin position="647"/>
        <end position="665"/>
    </location>
</feature>
<keyword evidence="9" id="KW-0804">Transcription</keyword>
<feature type="region of interest" description="Disordered" evidence="12">
    <location>
        <begin position="391"/>
        <end position="437"/>
    </location>
</feature>
<feature type="region of interest" description="Disordered" evidence="12">
    <location>
        <begin position="460"/>
        <end position="490"/>
    </location>
</feature>
<keyword evidence="4" id="KW-0677">Repeat</keyword>
<organism evidence="14 15">
    <name type="scientific">Eleutherodactylus coqui</name>
    <name type="common">Puerto Rican coqui</name>
    <dbReference type="NCBI Taxonomy" id="57060"/>
    <lineage>
        <taxon>Eukaryota</taxon>
        <taxon>Metazoa</taxon>
        <taxon>Chordata</taxon>
        <taxon>Craniata</taxon>
        <taxon>Vertebrata</taxon>
        <taxon>Euteleostomi</taxon>
        <taxon>Amphibia</taxon>
        <taxon>Batrachia</taxon>
        <taxon>Anura</taxon>
        <taxon>Neobatrachia</taxon>
        <taxon>Hyloidea</taxon>
        <taxon>Eleutherodactylidae</taxon>
        <taxon>Eleutherodactylinae</taxon>
        <taxon>Eleutherodactylus</taxon>
        <taxon>Eleutherodactylus</taxon>
    </lineage>
</organism>
<dbReference type="FunFam" id="3.30.160.60:FF:001038">
    <property type="entry name" value="Zinc finger protein 217"/>
    <property type="match status" value="1"/>
</dbReference>
<feature type="compositionally biased region" description="Polar residues" evidence="12">
    <location>
        <begin position="318"/>
        <end position="330"/>
    </location>
</feature>
<dbReference type="SUPFAM" id="SSF57667">
    <property type="entry name" value="beta-beta-alpha zinc fingers"/>
    <property type="match status" value="3"/>
</dbReference>
<comment type="subcellular location">
    <subcellularLocation>
        <location evidence="1">Nucleus</location>
    </subcellularLocation>
</comment>
<dbReference type="GO" id="GO:0000978">
    <property type="term" value="F:RNA polymerase II cis-regulatory region sequence-specific DNA binding"/>
    <property type="evidence" value="ECO:0007669"/>
    <property type="project" value="TreeGrafter"/>
</dbReference>
<evidence type="ECO:0000256" key="11">
    <source>
        <dbReference type="PROSITE-ProRule" id="PRU00042"/>
    </source>
</evidence>
<dbReference type="PANTHER" id="PTHR45925:SF4">
    <property type="entry name" value="ZINC FINGER PROTEIN 217"/>
    <property type="match status" value="1"/>
</dbReference>
<dbReference type="AlphaFoldDB" id="A0A8J6ED68"/>
<comment type="caution">
    <text evidence="14">The sequence shown here is derived from an EMBL/GenBank/DDBJ whole genome shotgun (WGS) entry which is preliminary data.</text>
</comment>
<feature type="region of interest" description="Disordered" evidence="12">
    <location>
        <begin position="972"/>
        <end position="998"/>
    </location>
</feature>
<dbReference type="InterPro" id="IPR051967">
    <property type="entry name" value="Krueppel_C2H2-ZF"/>
</dbReference>
<evidence type="ECO:0000256" key="6">
    <source>
        <dbReference type="ARBA" id="ARBA00022833"/>
    </source>
</evidence>
<gene>
    <name evidence="14" type="ORF">GDO78_015844</name>
</gene>
<feature type="domain" description="C2H2-type" evidence="13">
    <location>
        <begin position="146"/>
        <end position="173"/>
    </location>
</feature>
<feature type="compositionally biased region" description="Basic residues" evidence="12">
    <location>
        <begin position="593"/>
        <end position="605"/>
    </location>
</feature>
<feature type="region of interest" description="Disordered" evidence="12">
    <location>
        <begin position="767"/>
        <end position="803"/>
    </location>
</feature>
<dbReference type="PROSITE" id="PS50157">
    <property type="entry name" value="ZINC_FINGER_C2H2_2"/>
    <property type="match status" value="6"/>
</dbReference>
<dbReference type="InterPro" id="IPR013087">
    <property type="entry name" value="Znf_C2H2_type"/>
</dbReference>
<evidence type="ECO:0000313" key="14">
    <source>
        <dbReference type="EMBL" id="KAG9466944.1"/>
    </source>
</evidence>
<protein>
    <recommendedName>
        <fullName evidence="13">C2H2-type domain-containing protein</fullName>
    </recommendedName>
</protein>
<evidence type="ECO:0000256" key="8">
    <source>
        <dbReference type="ARBA" id="ARBA00023125"/>
    </source>
</evidence>
<evidence type="ECO:0000256" key="9">
    <source>
        <dbReference type="ARBA" id="ARBA00023163"/>
    </source>
</evidence>
<comment type="similarity">
    <text evidence="2">Belongs to the krueppel C2H2-type zinc-finger protein family.</text>
</comment>
<feature type="region of interest" description="Disordered" evidence="12">
    <location>
        <begin position="1"/>
        <end position="30"/>
    </location>
</feature>
<keyword evidence="15" id="KW-1185">Reference proteome</keyword>
<dbReference type="FunFam" id="3.30.160.60:FF:000965">
    <property type="entry name" value="Neurotrophin receptor-interacting factor homolog"/>
    <property type="match status" value="1"/>
</dbReference>
<feature type="compositionally biased region" description="Basic and acidic residues" evidence="12">
    <location>
        <begin position="354"/>
        <end position="366"/>
    </location>
</feature>
<sequence>MPIQSFSEFDSIGSSACSPMESARSSRALRRQNAISQKTLQEKFLIQPDGDGTFDCMFCNESYKHHEQLGKHVLARHRPTLCEPSVLCVEAEYLGPQENRRKSAGLPVKEETEDMEGSDCEVCGQTFIESTDLETHMKKHKDSFAYLCNICGRRFKEPWFLKNHQRTHSNRAAGKNKQVVIETPVTINEIVQEQVDNNVASAYRLCTVCGFIFANKESLVDHSKIHCKGLDTCKEPVTREEPENVSKDDFLNFLNLKPSKPPSEKPETSHLWIGELDPFNTYQAWQLATKGKVALISDSGKESSEANLEMDSNKTEITDTGNTEKMSQSAESDETMDTAKDDSCGEAAQSQELNEPKPNPEEETKVLSEQNKTPSCTDCGKQFKTYQRLVLHSRVHRKDRNDSESSARSSIEGPMPTNSADIPAKAEADTPARAEDQVTVKMEDVSETENVGQHNLMTEKTDRPAVSKRQAVLKRQGVVKKTKGPPSSRECSFCGKRFRSNYYLNIHLRMHTGEKPYKCDYCDYAAAQKTSLRYHLERHHLFKPGESNARVKSISKSLKLLKRSPDPLANTQESKTSQKPIIDAKEDTPLSKPPKRKAALRNKSKNTKEPSQGGKTTAVKRKRGKSVPEEQPMVPITTEESSSTCEVKLDSEMCPKEEETSEESKVSAPSTKENLEPVPLDLCIKSAEDVSATLHNGALLSAHSCLHCTYKTLYPEVLTIHQKLVHKPNSDPHKNSKSKNPGLAIKMRRTGCPLILQGVDVSPLQLNSTRLKVSPPPNAKNLSHEKPKRAAIRSNKATKSENDCKRIEQENKLQSGQQVGSQRYLQPDLQGISHLLERMQHPEQKCPPWTSSPNPQSSNGNMNVSAHPYHMMPSLFARPTHLETGEPFPKRANPGMSVSASSSNYTNAEVMKILHQSQGNLHNVDRPGPSILTSNLPYPFEANPRWSQLNSYEQLPSGTSFVSNLSLNQRSTASPEVKQNSLYRHLSNRGFGPNEKRP</sequence>
<keyword evidence="5 11" id="KW-0863">Zinc-finger</keyword>
<name>A0A8J6ED68_ELECQ</name>
<feature type="compositionally biased region" description="Polar residues" evidence="12">
    <location>
        <begin position="1"/>
        <end position="17"/>
    </location>
</feature>
<keyword evidence="10" id="KW-0539">Nucleus</keyword>
<keyword evidence="3" id="KW-0479">Metal-binding</keyword>
<evidence type="ECO:0000256" key="7">
    <source>
        <dbReference type="ARBA" id="ARBA00023015"/>
    </source>
</evidence>
<reference evidence="14" key="1">
    <citation type="thesis" date="2020" institute="ProQuest LLC" country="789 East Eisenhower Parkway, Ann Arbor, MI, USA">
        <title>Comparative Genomics and Chromosome Evolution.</title>
        <authorList>
            <person name="Mudd A.B."/>
        </authorList>
    </citation>
    <scope>NUCLEOTIDE SEQUENCE</scope>
    <source>
        <strain evidence="14">HN-11 Male</strain>
        <tissue evidence="14">Kidney and liver</tissue>
    </source>
</reference>
<dbReference type="Proteomes" id="UP000770717">
    <property type="component" value="Unassembled WGS sequence"/>
</dbReference>
<evidence type="ECO:0000256" key="4">
    <source>
        <dbReference type="ARBA" id="ARBA00022737"/>
    </source>
</evidence>
<evidence type="ECO:0000259" key="13">
    <source>
        <dbReference type="PROSITE" id="PS50157"/>
    </source>
</evidence>
<proteinExistence type="inferred from homology"/>
<dbReference type="EMBL" id="WNTK01001703">
    <property type="protein sequence ID" value="KAG9466944.1"/>
    <property type="molecule type" value="Genomic_DNA"/>
</dbReference>
<dbReference type="SMART" id="SM00355">
    <property type="entry name" value="ZnF_C2H2"/>
    <property type="match status" value="8"/>
</dbReference>
<dbReference type="GO" id="GO:0005634">
    <property type="term" value="C:nucleus"/>
    <property type="evidence" value="ECO:0007669"/>
    <property type="project" value="UniProtKB-SubCell"/>
</dbReference>
<feature type="compositionally biased region" description="Polar residues" evidence="12">
    <location>
        <begin position="972"/>
        <end position="982"/>
    </location>
</feature>
<feature type="compositionally biased region" description="Polar residues" evidence="12">
    <location>
        <begin position="569"/>
        <end position="579"/>
    </location>
</feature>
<evidence type="ECO:0000256" key="2">
    <source>
        <dbReference type="ARBA" id="ARBA00006991"/>
    </source>
</evidence>
<dbReference type="FunFam" id="3.30.160.60:FF:000075">
    <property type="entry name" value="Putative zinc finger protein 536"/>
    <property type="match status" value="1"/>
</dbReference>
<feature type="region of interest" description="Disordered" evidence="12">
    <location>
        <begin position="302"/>
        <end position="379"/>
    </location>
</feature>
<dbReference type="GO" id="GO:0000981">
    <property type="term" value="F:DNA-binding transcription factor activity, RNA polymerase II-specific"/>
    <property type="evidence" value="ECO:0007669"/>
    <property type="project" value="TreeGrafter"/>
</dbReference>
<dbReference type="Pfam" id="PF00096">
    <property type="entry name" value="zf-C2H2"/>
    <property type="match status" value="3"/>
</dbReference>
<accession>A0A8J6ED68</accession>
<dbReference type="GO" id="GO:0008270">
    <property type="term" value="F:zinc ion binding"/>
    <property type="evidence" value="ECO:0007669"/>
    <property type="project" value="UniProtKB-KW"/>
</dbReference>
<feature type="domain" description="C2H2-type" evidence="13">
    <location>
        <begin position="374"/>
        <end position="401"/>
    </location>
</feature>